<organism evidence="3 4">
    <name type="scientific">Fuerstiella marisgermanici</name>
    <dbReference type="NCBI Taxonomy" id="1891926"/>
    <lineage>
        <taxon>Bacteria</taxon>
        <taxon>Pseudomonadati</taxon>
        <taxon>Planctomycetota</taxon>
        <taxon>Planctomycetia</taxon>
        <taxon>Planctomycetales</taxon>
        <taxon>Planctomycetaceae</taxon>
        <taxon>Fuerstiella</taxon>
    </lineage>
</organism>
<feature type="region of interest" description="Disordered" evidence="1">
    <location>
        <begin position="116"/>
        <end position="158"/>
    </location>
</feature>
<protein>
    <submittedName>
        <fullName evidence="3">Uncharacterized protein</fullName>
    </submittedName>
</protein>
<reference evidence="3 4" key="1">
    <citation type="journal article" date="2016" name="Front. Microbiol.">
        <title>Fuerstia marisgermanicae gen. nov., sp. nov., an Unusual Member of the Phylum Planctomycetes from the German Wadden Sea.</title>
        <authorList>
            <person name="Kohn T."/>
            <person name="Heuer A."/>
            <person name="Jogler M."/>
            <person name="Vollmers J."/>
            <person name="Boedeker C."/>
            <person name="Bunk B."/>
            <person name="Rast P."/>
            <person name="Borchert D."/>
            <person name="Glockner I."/>
            <person name="Freese H.M."/>
            <person name="Klenk H.P."/>
            <person name="Overmann J."/>
            <person name="Kaster A.K."/>
            <person name="Rohde M."/>
            <person name="Wiegand S."/>
            <person name="Jogler C."/>
        </authorList>
    </citation>
    <scope>NUCLEOTIDE SEQUENCE [LARGE SCALE GENOMIC DNA]</scope>
    <source>
        <strain evidence="3 4">NH11</strain>
    </source>
</reference>
<feature type="signal peptide" evidence="2">
    <location>
        <begin position="1"/>
        <end position="26"/>
    </location>
</feature>
<dbReference type="KEGG" id="fmr:Fuma_06096"/>
<dbReference type="AlphaFoldDB" id="A0A1P8WQT7"/>
<feature type="chain" id="PRO_5012704335" evidence="2">
    <location>
        <begin position="27"/>
        <end position="245"/>
    </location>
</feature>
<dbReference type="EMBL" id="CP017641">
    <property type="protein sequence ID" value="APZ96427.1"/>
    <property type="molecule type" value="Genomic_DNA"/>
</dbReference>
<dbReference type="STRING" id="1891926.Fuma_06096"/>
<proteinExistence type="predicted"/>
<feature type="compositionally biased region" description="Basic and acidic residues" evidence="1">
    <location>
        <begin position="116"/>
        <end position="134"/>
    </location>
</feature>
<dbReference type="OrthoDB" id="290569at2"/>
<accession>A0A1P8WQT7</accession>
<evidence type="ECO:0000313" key="4">
    <source>
        <dbReference type="Proteomes" id="UP000187735"/>
    </source>
</evidence>
<evidence type="ECO:0000256" key="2">
    <source>
        <dbReference type="SAM" id="SignalP"/>
    </source>
</evidence>
<feature type="compositionally biased region" description="Basic and acidic residues" evidence="1">
    <location>
        <begin position="145"/>
        <end position="158"/>
    </location>
</feature>
<evidence type="ECO:0000256" key="1">
    <source>
        <dbReference type="SAM" id="MobiDB-lite"/>
    </source>
</evidence>
<keyword evidence="2" id="KW-0732">Signal</keyword>
<keyword evidence="4" id="KW-1185">Reference proteome</keyword>
<gene>
    <name evidence="3" type="ORF">Fuma_06096</name>
</gene>
<dbReference type="Proteomes" id="UP000187735">
    <property type="component" value="Chromosome"/>
</dbReference>
<sequence precursor="true">MKTILKSILVAQFALGLGIGSTQVFAQRTPVGNPPSIAYRLKETKTIHFDDARKAQLHLDAVKKLGCEAKLDNHGDHQDVMYRLTTWKALTLADEKTAHQWEDWMKKSGFETLHAHGEDHDHAGHDHAGHDHGATGDSHAGHQHGLADGHFHGDGHDHGHASEEILTYSLFDWKTTHSRDQREAEELAAILKGLGCDVQTRPHGDHDDVIFRCPRPMHVELASHKVAAGWEDWLKRTGFRTQHVH</sequence>
<dbReference type="RefSeq" id="WP_099091836.1">
    <property type="nucleotide sequence ID" value="NZ_CP017641.1"/>
</dbReference>
<evidence type="ECO:0000313" key="3">
    <source>
        <dbReference type="EMBL" id="APZ96427.1"/>
    </source>
</evidence>
<name>A0A1P8WQT7_9PLAN</name>